<comment type="caution">
    <text evidence="1">The sequence shown here is derived from an EMBL/GenBank/DDBJ whole genome shotgun (WGS) entry which is preliminary data.</text>
</comment>
<name>A0A9P6T7H7_9BASI</name>
<reference evidence="1" key="1">
    <citation type="submission" date="2013-11" db="EMBL/GenBank/DDBJ databases">
        <title>Genome sequence of the fusiform rust pathogen reveals effectors for host alternation and coevolution with pine.</title>
        <authorList>
            <consortium name="DOE Joint Genome Institute"/>
            <person name="Smith K."/>
            <person name="Pendleton A."/>
            <person name="Kubisiak T."/>
            <person name="Anderson C."/>
            <person name="Salamov A."/>
            <person name="Aerts A."/>
            <person name="Riley R."/>
            <person name="Clum A."/>
            <person name="Lindquist E."/>
            <person name="Ence D."/>
            <person name="Campbell M."/>
            <person name="Kronenberg Z."/>
            <person name="Feau N."/>
            <person name="Dhillon B."/>
            <person name="Hamelin R."/>
            <person name="Burleigh J."/>
            <person name="Smith J."/>
            <person name="Yandell M."/>
            <person name="Nelson C."/>
            <person name="Grigoriev I."/>
            <person name="Davis J."/>
        </authorList>
    </citation>
    <scope>NUCLEOTIDE SEQUENCE</scope>
    <source>
        <strain evidence="1">G11</strain>
    </source>
</reference>
<dbReference type="InterPro" id="IPR043128">
    <property type="entry name" value="Rev_trsase/Diguanyl_cyclase"/>
</dbReference>
<dbReference type="AlphaFoldDB" id="A0A9P6T7H7"/>
<protein>
    <submittedName>
        <fullName evidence="1">Uncharacterized protein</fullName>
    </submittedName>
</protein>
<accession>A0A9P6T7H7</accession>
<gene>
    <name evidence="1" type="ORF">CROQUDRAFT_98595</name>
</gene>
<organism evidence="1 2">
    <name type="scientific">Cronartium quercuum f. sp. fusiforme G11</name>
    <dbReference type="NCBI Taxonomy" id="708437"/>
    <lineage>
        <taxon>Eukaryota</taxon>
        <taxon>Fungi</taxon>
        <taxon>Dikarya</taxon>
        <taxon>Basidiomycota</taxon>
        <taxon>Pucciniomycotina</taxon>
        <taxon>Pucciniomycetes</taxon>
        <taxon>Pucciniales</taxon>
        <taxon>Coleosporiaceae</taxon>
        <taxon>Cronartium</taxon>
    </lineage>
</organism>
<dbReference type="InterPro" id="IPR043502">
    <property type="entry name" value="DNA/RNA_pol_sf"/>
</dbReference>
<evidence type="ECO:0000313" key="1">
    <source>
        <dbReference type="EMBL" id="KAG0141580.1"/>
    </source>
</evidence>
<dbReference type="OrthoDB" id="8000983at2759"/>
<dbReference type="SUPFAM" id="SSF56672">
    <property type="entry name" value="DNA/RNA polymerases"/>
    <property type="match status" value="1"/>
</dbReference>
<evidence type="ECO:0000313" key="2">
    <source>
        <dbReference type="Proteomes" id="UP000886653"/>
    </source>
</evidence>
<dbReference type="Gene3D" id="3.30.70.270">
    <property type="match status" value="1"/>
</dbReference>
<proteinExistence type="predicted"/>
<dbReference type="EMBL" id="MU167380">
    <property type="protein sequence ID" value="KAG0141580.1"/>
    <property type="molecule type" value="Genomic_DNA"/>
</dbReference>
<dbReference type="Proteomes" id="UP000886653">
    <property type="component" value="Unassembled WGS sequence"/>
</dbReference>
<keyword evidence="2" id="KW-1185">Reference proteome</keyword>
<sequence>MQSFLGFAGYYRNYLPHYGKITKGSTKLEAKDDLLHEFHPDYDKPFKLLDASFEGLFCTKVQILNEKPVDKAH</sequence>